<organism evidence="4 5">
    <name type="scientific">Candidatus Iainarchaeum sp</name>
    <dbReference type="NCBI Taxonomy" id="3101447"/>
    <lineage>
        <taxon>Archaea</taxon>
        <taxon>Candidatus Iainarchaeota</taxon>
        <taxon>Candidatus Iainarchaeia</taxon>
        <taxon>Candidatus Iainarchaeales</taxon>
        <taxon>Candidatus Iainarchaeaceae</taxon>
        <taxon>Candidatus Iainarchaeum</taxon>
    </lineage>
</organism>
<comment type="caution">
    <text evidence="4">The sequence shown here is derived from an EMBL/GenBank/DDBJ whole genome shotgun (WGS) entry which is preliminary data.</text>
</comment>
<dbReference type="EC" id="3.6.1.7" evidence="1"/>
<dbReference type="PANTHER" id="PTHR47268">
    <property type="entry name" value="ACYLPHOSPHATASE"/>
    <property type="match status" value="1"/>
</dbReference>
<feature type="domain" description="Acylphosphatase-like" evidence="3">
    <location>
        <begin position="3"/>
        <end position="101"/>
    </location>
</feature>
<name>A0A8T4KRH3_9ARCH</name>
<evidence type="ECO:0000259" key="3">
    <source>
        <dbReference type="PROSITE" id="PS51160"/>
    </source>
</evidence>
<dbReference type="AlphaFoldDB" id="A0A8T4KRH3"/>
<dbReference type="Gene3D" id="3.30.70.100">
    <property type="match status" value="1"/>
</dbReference>
<dbReference type="GO" id="GO:0003998">
    <property type="term" value="F:acylphosphatase activity"/>
    <property type="evidence" value="ECO:0007669"/>
    <property type="project" value="UniProtKB-EC"/>
</dbReference>
<protein>
    <recommendedName>
        <fullName evidence="1">acylphosphatase</fullName>
        <ecNumber evidence="1">3.6.1.7</ecNumber>
    </recommendedName>
</protein>
<feature type="active site" evidence="1">
    <location>
        <position position="18"/>
    </location>
</feature>
<dbReference type="PANTHER" id="PTHR47268:SF4">
    <property type="entry name" value="ACYLPHOSPHATASE"/>
    <property type="match status" value="1"/>
</dbReference>
<dbReference type="Pfam" id="PF00708">
    <property type="entry name" value="Acylphosphatase"/>
    <property type="match status" value="1"/>
</dbReference>
<keyword evidence="1" id="KW-0378">Hydrolase</keyword>
<evidence type="ECO:0000256" key="1">
    <source>
        <dbReference type="PROSITE-ProRule" id="PRU00520"/>
    </source>
</evidence>
<reference evidence="4" key="1">
    <citation type="submission" date="2021-03" db="EMBL/GenBank/DDBJ databases">
        <authorList>
            <person name="Jaffe A."/>
        </authorList>
    </citation>
    <scope>NUCLEOTIDE SEQUENCE</scope>
    <source>
        <strain evidence="4">RIFCSPHIGHO2_01_FULL_AR10_44_11</strain>
    </source>
</reference>
<comment type="similarity">
    <text evidence="2">Belongs to the acylphosphatase family.</text>
</comment>
<dbReference type="InterPro" id="IPR017968">
    <property type="entry name" value="Acylphosphatase_CS"/>
</dbReference>
<sequence>METARILVFGNVQGVGFRAYAKQIARNMQIIGFARNLDDGSVEIYAQAPKPTISAFIKRITIRGNPSDPLSLHVAKTTIAFEHSKDFKKPGKKLKTFEIDYGKRLKIEAKEAIEKAEIATLIMHSLKSENNKNFKTLGSKINKNFKTLGSKINKNFKTLGSKTDSLTKTAAESFDKLDGKYGSISSTLNNIDNKLGSINCSIKSMSGGVKQNNKLLSKIAGKFAAV</sequence>
<comment type="catalytic activity">
    <reaction evidence="1">
        <text>an acyl phosphate + H2O = a carboxylate + phosphate + H(+)</text>
        <dbReference type="Rhea" id="RHEA:14965"/>
        <dbReference type="ChEBI" id="CHEBI:15377"/>
        <dbReference type="ChEBI" id="CHEBI:15378"/>
        <dbReference type="ChEBI" id="CHEBI:29067"/>
        <dbReference type="ChEBI" id="CHEBI:43474"/>
        <dbReference type="ChEBI" id="CHEBI:59918"/>
        <dbReference type="EC" id="3.6.1.7"/>
    </reaction>
</comment>
<dbReference type="PROSITE" id="PS51160">
    <property type="entry name" value="ACYLPHOSPHATASE_3"/>
    <property type="match status" value="1"/>
</dbReference>
<reference evidence="4" key="2">
    <citation type="submission" date="2021-05" db="EMBL/GenBank/DDBJ databases">
        <title>Protein family content uncovers lineage relationships and bacterial pathway maintenance mechanisms in DPANN archaea.</title>
        <authorList>
            <person name="Castelle C.J."/>
            <person name="Meheust R."/>
            <person name="Jaffe A.L."/>
            <person name="Seitz K."/>
            <person name="Gong X."/>
            <person name="Baker B.J."/>
            <person name="Banfield J.F."/>
        </authorList>
    </citation>
    <scope>NUCLEOTIDE SEQUENCE</scope>
    <source>
        <strain evidence="4">RIFCSPHIGHO2_01_FULL_AR10_44_11</strain>
    </source>
</reference>
<dbReference type="InterPro" id="IPR020456">
    <property type="entry name" value="Acylphosphatase"/>
</dbReference>
<dbReference type="EMBL" id="JAGVWD010000048">
    <property type="protein sequence ID" value="MBS3057623.1"/>
    <property type="molecule type" value="Genomic_DNA"/>
</dbReference>
<accession>A0A8T4KRH3</accession>
<evidence type="ECO:0000256" key="2">
    <source>
        <dbReference type="RuleBase" id="RU004168"/>
    </source>
</evidence>
<feature type="active site" evidence="1">
    <location>
        <position position="36"/>
    </location>
</feature>
<dbReference type="Proteomes" id="UP000677687">
    <property type="component" value="Unassembled WGS sequence"/>
</dbReference>
<gene>
    <name evidence="4" type="ORF">J4415_03265</name>
</gene>
<dbReference type="SUPFAM" id="SSF54975">
    <property type="entry name" value="Acylphosphatase/BLUF domain-like"/>
    <property type="match status" value="1"/>
</dbReference>
<evidence type="ECO:0000313" key="4">
    <source>
        <dbReference type="EMBL" id="MBS3057623.1"/>
    </source>
</evidence>
<evidence type="ECO:0000313" key="5">
    <source>
        <dbReference type="Proteomes" id="UP000677687"/>
    </source>
</evidence>
<dbReference type="InterPro" id="IPR001792">
    <property type="entry name" value="Acylphosphatase-like_dom"/>
</dbReference>
<dbReference type="InterPro" id="IPR036046">
    <property type="entry name" value="Acylphosphatase-like_dom_sf"/>
</dbReference>
<dbReference type="PROSITE" id="PS00150">
    <property type="entry name" value="ACYLPHOSPHATASE_1"/>
    <property type="match status" value="1"/>
</dbReference>
<proteinExistence type="inferred from homology"/>